<dbReference type="InterPro" id="IPR050789">
    <property type="entry name" value="Diverse_Enzym_Activities"/>
</dbReference>
<dbReference type="PANTHER" id="PTHR43283:SF7">
    <property type="entry name" value="BETA-LACTAMASE-RELATED DOMAIN-CONTAINING PROTEIN"/>
    <property type="match status" value="1"/>
</dbReference>
<evidence type="ECO:0000313" key="2">
    <source>
        <dbReference type="EMBL" id="CAH1194135.1"/>
    </source>
</evidence>
<keyword evidence="3" id="KW-1185">Reference proteome</keyword>
<accession>A0ABN8G3S9</accession>
<dbReference type="Proteomes" id="UP000838324">
    <property type="component" value="Unassembled WGS sequence"/>
</dbReference>
<feature type="domain" description="Beta-lactamase-related" evidence="1">
    <location>
        <begin position="20"/>
        <end position="293"/>
    </location>
</feature>
<reference evidence="2" key="1">
    <citation type="submission" date="2022-01" db="EMBL/GenBank/DDBJ databases">
        <authorList>
            <person name="Criscuolo A."/>
        </authorList>
    </citation>
    <scope>NUCLEOTIDE SEQUENCE</scope>
    <source>
        <strain evidence="2">CIP111892</strain>
    </source>
</reference>
<gene>
    <name evidence="2" type="ORF">PAECIP111892_01422</name>
</gene>
<dbReference type="InterPro" id="IPR001466">
    <property type="entry name" value="Beta-lactam-related"/>
</dbReference>
<organism evidence="2 3">
    <name type="scientific">Paenibacillus auburnensis</name>
    <dbReference type="NCBI Taxonomy" id="2905649"/>
    <lineage>
        <taxon>Bacteria</taxon>
        <taxon>Bacillati</taxon>
        <taxon>Bacillota</taxon>
        <taxon>Bacilli</taxon>
        <taxon>Bacillales</taxon>
        <taxon>Paenibacillaceae</taxon>
        <taxon>Paenibacillus</taxon>
    </lineage>
</organism>
<name>A0ABN8G3S9_9BACL</name>
<protein>
    <recommendedName>
        <fullName evidence="1">Beta-lactamase-related domain-containing protein</fullName>
    </recommendedName>
</protein>
<evidence type="ECO:0000259" key="1">
    <source>
        <dbReference type="Pfam" id="PF00144"/>
    </source>
</evidence>
<sequence>MNKSQLSAALAPQNLRSCLISREGRLIYEHYREPHIVTQIAKINSCTKSILSALICIAIGQGLLPQPSAPLSQFYPQLQLDADKRKAAITLEQLLTMSAGFNWTEFGGQNSFPRMTRSENWTDFVLQQKLSHKPGEHMEYNSGVSQLLSAILVQGTGMPTARFAELHLFEPLGIEQYEWEQDPQGIHTGGFGLRLRPSDLLKFGQLYLQQGNWADWQLIPAELITRSTQTAMQAEAPRRGGYGWHWWTDSFAMTAGGTTESVLHYYYARGYGGQFVYVLPALEIVVVLTQDHQGKQKKPPVDVFREWIAPLLVEEVL</sequence>
<dbReference type="Pfam" id="PF00144">
    <property type="entry name" value="Beta-lactamase"/>
    <property type="match status" value="1"/>
</dbReference>
<dbReference type="EMBL" id="CAKMMG010000001">
    <property type="protein sequence ID" value="CAH1194135.1"/>
    <property type="molecule type" value="Genomic_DNA"/>
</dbReference>
<comment type="caution">
    <text evidence="2">The sequence shown here is derived from an EMBL/GenBank/DDBJ whole genome shotgun (WGS) entry which is preliminary data.</text>
</comment>
<dbReference type="InterPro" id="IPR012338">
    <property type="entry name" value="Beta-lactam/transpept-like"/>
</dbReference>
<dbReference type="Gene3D" id="3.40.710.10">
    <property type="entry name" value="DD-peptidase/beta-lactamase superfamily"/>
    <property type="match status" value="1"/>
</dbReference>
<dbReference type="RefSeq" id="WP_236331345.1">
    <property type="nucleotide sequence ID" value="NZ_CAKMMG010000001.1"/>
</dbReference>
<evidence type="ECO:0000313" key="3">
    <source>
        <dbReference type="Proteomes" id="UP000838324"/>
    </source>
</evidence>
<proteinExistence type="predicted"/>
<dbReference type="SUPFAM" id="SSF56601">
    <property type="entry name" value="beta-lactamase/transpeptidase-like"/>
    <property type="match status" value="1"/>
</dbReference>
<dbReference type="PANTHER" id="PTHR43283">
    <property type="entry name" value="BETA-LACTAMASE-RELATED"/>
    <property type="match status" value="1"/>
</dbReference>